<name>A0A4Z0NMY3_9HYPH</name>
<dbReference type="EMBL" id="SRLB01000013">
    <property type="protein sequence ID" value="TGD97765.1"/>
    <property type="molecule type" value="Genomic_DNA"/>
</dbReference>
<evidence type="ECO:0000256" key="1">
    <source>
        <dbReference type="ARBA" id="ARBA00001968"/>
    </source>
</evidence>
<gene>
    <name evidence="6" type="ORF">EU555_19295</name>
</gene>
<evidence type="ECO:0000313" key="7">
    <source>
        <dbReference type="Proteomes" id="UP000297535"/>
    </source>
</evidence>
<dbReference type="InterPro" id="IPR036704">
    <property type="entry name" value="RraA/RraA-like_sf"/>
</dbReference>
<feature type="binding site" evidence="5">
    <location>
        <position position="118"/>
    </location>
    <ligand>
        <name>substrate</name>
    </ligand>
</feature>
<keyword evidence="5" id="KW-0460">Magnesium</keyword>
<dbReference type="GO" id="GO:0046872">
    <property type="term" value="F:metal ion binding"/>
    <property type="evidence" value="ECO:0007669"/>
    <property type="project" value="UniProtKB-KW"/>
</dbReference>
<dbReference type="NCBIfam" id="NF004850">
    <property type="entry name" value="PRK06201.1"/>
    <property type="match status" value="1"/>
</dbReference>
<protein>
    <recommendedName>
        <fullName evidence="2">Putative 4-hydroxy-4-methyl-2-oxoglutarate aldolase</fullName>
    </recommendedName>
    <alternativeName>
        <fullName evidence="3">Regulator of ribonuclease activity homolog</fullName>
    </alternativeName>
    <alternativeName>
        <fullName evidence="4">RraA-like protein</fullName>
    </alternativeName>
</protein>
<dbReference type="OrthoDB" id="9812532at2"/>
<sequence length="215" mass="21984">MTDAQALSAPDRAASAAAVELFRGAATALISDNLDRLPGLVGLRPFHRGGALAGIALTVRVRSGDNLAIHQALNIAQPGDVIVVDGGGDTSRALVGDIMKAIAESRGVAGFVIDGAIRDSAAFAASDFPCYARAAIHRGPYKAGPGEINVPVSVGGWTVRPGDVVVGDADGVVTFPAAIAASLITAVRAQEAREAEMLHMIGEGRYDGRYGKTAK</sequence>
<comment type="cofactor">
    <cofactor evidence="5">
        <name>Mg(2+)</name>
        <dbReference type="ChEBI" id="CHEBI:18420"/>
    </cofactor>
</comment>
<comment type="cofactor">
    <cofactor evidence="1">
        <name>a divalent metal cation</name>
        <dbReference type="ChEBI" id="CHEBI:60240"/>
    </cofactor>
</comment>
<feature type="binding site" evidence="5">
    <location>
        <position position="119"/>
    </location>
    <ligand>
        <name>Mg(2+)</name>
        <dbReference type="ChEBI" id="CHEBI:18420"/>
    </ligand>
</feature>
<organism evidence="6 7">
    <name type="scientific">Methylobacterium nonmethylotrophicum</name>
    <dbReference type="NCBI Taxonomy" id="1141884"/>
    <lineage>
        <taxon>Bacteria</taxon>
        <taxon>Pseudomonadati</taxon>
        <taxon>Pseudomonadota</taxon>
        <taxon>Alphaproteobacteria</taxon>
        <taxon>Hyphomicrobiales</taxon>
        <taxon>Methylobacteriaceae</taxon>
        <taxon>Methylobacterium</taxon>
    </lineage>
</organism>
<accession>A0A4Z0NMY3</accession>
<keyword evidence="5" id="KW-0479">Metal-binding</keyword>
<dbReference type="PANTHER" id="PTHR33254:SF4">
    <property type="entry name" value="4-HYDROXY-4-METHYL-2-OXOGLUTARATE ALDOLASE 3-RELATED"/>
    <property type="match status" value="1"/>
</dbReference>
<dbReference type="CDD" id="cd16841">
    <property type="entry name" value="RraA_family"/>
    <property type="match status" value="1"/>
</dbReference>
<proteinExistence type="predicted"/>
<dbReference type="Pfam" id="PF03737">
    <property type="entry name" value="RraA-like"/>
    <property type="match status" value="1"/>
</dbReference>
<evidence type="ECO:0000256" key="4">
    <source>
        <dbReference type="ARBA" id="ARBA00030169"/>
    </source>
</evidence>
<dbReference type="PANTHER" id="PTHR33254">
    <property type="entry name" value="4-HYDROXY-4-METHYL-2-OXOGLUTARATE ALDOLASE 3-RELATED"/>
    <property type="match status" value="1"/>
</dbReference>
<evidence type="ECO:0000256" key="3">
    <source>
        <dbReference type="ARBA" id="ARBA00029596"/>
    </source>
</evidence>
<dbReference type="InterPro" id="IPR005493">
    <property type="entry name" value="RraA/RraA-like"/>
</dbReference>
<evidence type="ECO:0000313" key="6">
    <source>
        <dbReference type="EMBL" id="TGD97765.1"/>
    </source>
</evidence>
<reference evidence="6 7" key="1">
    <citation type="submission" date="2019-04" db="EMBL/GenBank/DDBJ databases">
        <authorList>
            <person name="Feng G."/>
            <person name="Zhu H."/>
        </authorList>
    </citation>
    <scope>NUCLEOTIDE SEQUENCE [LARGE SCALE GENOMIC DNA]</scope>
    <source>
        <strain evidence="6 7">6HR-1</strain>
    </source>
</reference>
<dbReference type="Gene3D" id="3.50.30.40">
    <property type="entry name" value="Ribonuclease E inhibitor RraA/RraA-like"/>
    <property type="match status" value="1"/>
</dbReference>
<dbReference type="RefSeq" id="WP_135416837.1">
    <property type="nucleotide sequence ID" value="NZ_SRLB01000013.1"/>
</dbReference>
<dbReference type="SUPFAM" id="SSF89562">
    <property type="entry name" value="RraA-like"/>
    <property type="match status" value="1"/>
</dbReference>
<keyword evidence="7" id="KW-1185">Reference proteome</keyword>
<evidence type="ECO:0000256" key="5">
    <source>
        <dbReference type="PIRSR" id="PIRSR605493-1"/>
    </source>
</evidence>
<feature type="binding site" evidence="5">
    <location>
        <begin position="96"/>
        <end position="99"/>
    </location>
    <ligand>
        <name>substrate</name>
    </ligand>
</feature>
<comment type="caution">
    <text evidence="6">The sequence shown here is derived from an EMBL/GenBank/DDBJ whole genome shotgun (WGS) entry which is preliminary data.</text>
</comment>
<dbReference type="Proteomes" id="UP000297535">
    <property type="component" value="Unassembled WGS sequence"/>
</dbReference>
<evidence type="ECO:0000256" key="2">
    <source>
        <dbReference type="ARBA" id="ARBA00016549"/>
    </source>
</evidence>
<dbReference type="AlphaFoldDB" id="A0A4Z0NMY3"/>